<organism evidence="2">
    <name type="scientific">uncultured Chthoniobacterales bacterium</name>
    <dbReference type="NCBI Taxonomy" id="1836801"/>
    <lineage>
        <taxon>Bacteria</taxon>
        <taxon>Pseudomonadati</taxon>
        <taxon>Verrucomicrobiota</taxon>
        <taxon>Spartobacteria</taxon>
        <taxon>Chthoniobacterales</taxon>
        <taxon>environmental samples</taxon>
    </lineage>
</organism>
<feature type="compositionally biased region" description="Basic and acidic residues" evidence="1">
    <location>
        <begin position="31"/>
        <end position="70"/>
    </location>
</feature>
<evidence type="ECO:0000256" key="1">
    <source>
        <dbReference type="SAM" id="MobiDB-lite"/>
    </source>
</evidence>
<proteinExistence type="predicted"/>
<sequence length="126" mass="13169">MRSILRKAAVVSASASLVFFWSCERHEVGELPDHQQHGEPGEAHHAKGTDNAHKGKHDDDKHGHSHDKPGHKAGNADDNANPADGGAAQEGTGTPPPGQGEHKHDTAHGASPAGTPAQFFPSPTPH</sequence>
<protein>
    <submittedName>
        <fullName evidence="2">Uncharacterized protein</fullName>
    </submittedName>
</protein>
<gene>
    <name evidence="2" type="ORF">AVDCRST_MAG42-472</name>
</gene>
<name>A0A6J4HA62_9BACT</name>
<feature type="compositionally biased region" description="Low complexity" evidence="1">
    <location>
        <begin position="72"/>
        <end position="93"/>
    </location>
</feature>
<accession>A0A6J4HA62</accession>
<dbReference type="EMBL" id="CADCTA010000031">
    <property type="protein sequence ID" value="CAA9218897.1"/>
    <property type="molecule type" value="Genomic_DNA"/>
</dbReference>
<reference evidence="2" key="1">
    <citation type="submission" date="2020-02" db="EMBL/GenBank/DDBJ databases">
        <authorList>
            <person name="Meier V. D."/>
        </authorList>
    </citation>
    <scope>NUCLEOTIDE SEQUENCE</scope>
    <source>
        <strain evidence="2">AVDCRST_MAG42</strain>
    </source>
</reference>
<feature type="region of interest" description="Disordered" evidence="1">
    <location>
        <begin position="31"/>
        <end position="126"/>
    </location>
</feature>
<evidence type="ECO:0000313" key="2">
    <source>
        <dbReference type="EMBL" id="CAA9218897.1"/>
    </source>
</evidence>
<dbReference type="AlphaFoldDB" id="A0A6J4HA62"/>